<evidence type="ECO:0000313" key="3">
    <source>
        <dbReference type="Proteomes" id="UP000673691"/>
    </source>
</evidence>
<keyword evidence="3" id="KW-1185">Reference proteome</keyword>
<sequence length="83" mass="9194">MPSPASRELRVRAGARALGRWPASPRGLSSSMKNNGSRNKSGVGDLQPKYSEHRTLHKFLANSQKSRKKKETRKKVAGAHRTV</sequence>
<dbReference type="AlphaFoldDB" id="A0A8H8A0R3"/>
<feature type="region of interest" description="Disordered" evidence="1">
    <location>
        <begin position="14"/>
        <end position="83"/>
    </location>
</feature>
<feature type="compositionally biased region" description="Polar residues" evidence="1">
    <location>
        <begin position="27"/>
        <end position="40"/>
    </location>
</feature>
<feature type="compositionally biased region" description="Basic residues" evidence="1">
    <location>
        <begin position="65"/>
        <end position="83"/>
    </location>
</feature>
<reference evidence="2 3" key="1">
    <citation type="journal article" name="Sci. Rep.">
        <title>Genome-scale phylogenetic analyses confirm Olpidium as the closest living zoosporic fungus to the non-flagellated, terrestrial fungi.</title>
        <authorList>
            <person name="Chang Y."/>
            <person name="Rochon D."/>
            <person name="Sekimoto S."/>
            <person name="Wang Y."/>
            <person name="Chovatia M."/>
            <person name="Sandor L."/>
            <person name="Salamov A."/>
            <person name="Grigoriev I.V."/>
            <person name="Stajich J.E."/>
            <person name="Spatafora J.W."/>
        </authorList>
    </citation>
    <scope>NUCLEOTIDE SEQUENCE [LARGE SCALE GENOMIC DNA]</scope>
    <source>
        <strain evidence="2">S191</strain>
    </source>
</reference>
<dbReference type="EMBL" id="JAEFCI010001662">
    <property type="protein sequence ID" value="KAG5462752.1"/>
    <property type="molecule type" value="Genomic_DNA"/>
</dbReference>
<protein>
    <submittedName>
        <fullName evidence="2">Uncharacterized protein</fullName>
    </submittedName>
</protein>
<dbReference type="Proteomes" id="UP000673691">
    <property type="component" value="Unassembled WGS sequence"/>
</dbReference>
<accession>A0A8H8A0R3</accession>
<proteinExistence type="predicted"/>
<name>A0A8H8A0R3_9FUNG</name>
<organism evidence="2 3">
    <name type="scientific">Olpidium bornovanus</name>
    <dbReference type="NCBI Taxonomy" id="278681"/>
    <lineage>
        <taxon>Eukaryota</taxon>
        <taxon>Fungi</taxon>
        <taxon>Fungi incertae sedis</taxon>
        <taxon>Olpidiomycota</taxon>
        <taxon>Olpidiomycotina</taxon>
        <taxon>Olpidiomycetes</taxon>
        <taxon>Olpidiales</taxon>
        <taxon>Olpidiaceae</taxon>
        <taxon>Olpidium</taxon>
    </lineage>
</organism>
<evidence type="ECO:0000313" key="2">
    <source>
        <dbReference type="EMBL" id="KAG5462752.1"/>
    </source>
</evidence>
<gene>
    <name evidence="2" type="ORF">BJ554DRAFT_3700</name>
</gene>
<evidence type="ECO:0000256" key="1">
    <source>
        <dbReference type="SAM" id="MobiDB-lite"/>
    </source>
</evidence>
<comment type="caution">
    <text evidence="2">The sequence shown here is derived from an EMBL/GenBank/DDBJ whole genome shotgun (WGS) entry which is preliminary data.</text>
</comment>